<gene>
    <name evidence="4" type="ORF">HKX40_00475</name>
</gene>
<keyword evidence="2" id="KW-0472">Membrane</keyword>
<dbReference type="Pfam" id="PF05036">
    <property type="entry name" value="SPOR"/>
    <property type="match status" value="1"/>
</dbReference>
<dbReference type="GO" id="GO:0030428">
    <property type="term" value="C:cell septum"/>
    <property type="evidence" value="ECO:0007669"/>
    <property type="project" value="TreeGrafter"/>
</dbReference>
<accession>A0A7Y4P591</accession>
<proteinExistence type="predicted"/>
<comment type="caution">
    <text evidence="4">The sequence shown here is derived from an EMBL/GenBank/DDBJ whole genome shotgun (WGS) entry which is preliminary data.</text>
</comment>
<evidence type="ECO:0000259" key="3">
    <source>
        <dbReference type="PROSITE" id="PS51724"/>
    </source>
</evidence>
<protein>
    <submittedName>
        <fullName evidence="4">SPOR domain-containing protein</fullName>
    </submittedName>
</protein>
<dbReference type="Gene3D" id="3.30.70.1070">
    <property type="entry name" value="Sporulation related repeat"/>
    <property type="match status" value="1"/>
</dbReference>
<dbReference type="SUPFAM" id="SSF110997">
    <property type="entry name" value="Sporulation related repeat"/>
    <property type="match status" value="1"/>
</dbReference>
<evidence type="ECO:0000313" key="5">
    <source>
        <dbReference type="Proteomes" id="UP000541421"/>
    </source>
</evidence>
<dbReference type="Proteomes" id="UP000541421">
    <property type="component" value="Unassembled WGS sequence"/>
</dbReference>
<dbReference type="EMBL" id="JABGBO010000001">
    <property type="protein sequence ID" value="NOL48614.1"/>
    <property type="molecule type" value="Genomic_DNA"/>
</dbReference>
<dbReference type="PANTHER" id="PTHR38687">
    <property type="entry name" value="CELL DIVISION PROTEIN DEDD-RELATED"/>
    <property type="match status" value="1"/>
</dbReference>
<dbReference type="AlphaFoldDB" id="A0A7Y4P591"/>
<feature type="domain" description="SPOR" evidence="3">
    <location>
        <begin position="136"/>
        <end position="214"/>
    </location>
</feature>
<dbReference type="GO" id="GO:0042834">
    <property type="term" value="F:peptidoglycan binding"/>
    <property type="evidence" value="ECO:0007669"/>
    <property type="project" value="InterPro"/>
</dbReference>
<dbReference type="GO" id="GO:0032506">
    <property type="term" value="P:cytokinetic process"/>
    <property type="evidence" value="ECO:0007669"/>
    <property type="project" value="TreeGrafter"/>
</dbReference>
<dbReference type="InterPro" id="IPR052521">
    <property type="entry name" value="Cell_div_SPOR-domain"/>
</dbReference>
<feature type="region of interest" description="Disordered" evidence="1">
    <location>
        <begin position="43"/>
        <end position="77"/>
    </location>
</feature>
<feature type="transmembrane region" description="Helical" evidence="2">
    <location>
        <begin position="15"/>
        <end position="36"/>
    </location>
</feature>
<dbReference type="PANTHER" id="PTHR38687:SF1">
    <property type="entry name" value="CELL DIVISION PROTEIN DEDD"/>
    <property type="match status" value="1"/>
</dbReference>
<dbReference type="RefSeq" id="WP_171587604.1">
    <property type="nucleotide sequence ID" value="NZ_JABGBO010000001.1"/>
</dbReference>
<reference evidence="4 5" key="1">
    <citation type="submission" date="2020-05" db="EMBL/GenBank/DDBJ databases">
        <authorList>
            <person name="Niu N."/>
        </authorList>
    </citation>
    <scope>NUCLEOTIDE SEQUENCE [LARGE SCALE GENOMIC DNA]</scope>
    <source>
        <strain evidence="4 5">LMG10982</strain>
    </source>
</reference>
<dbReference type="InterPro" id="IPR036680">
    <property type="entry name" value="SPOR-like_sf"/>
</dbReference>
<organism evidence="4 5">
    <name type="scientific">Pelistega europaea</name>
    <dbReference type="NCBI Taxonomy" id="106147"/>
    <lineage>
        <taxon>Bacteria</taxon>
        <taxon>Pseudomonadati</taxon>
        <taxon>Pseudomonadota</taxon>
        <taxon>Betaproteobacteria</taxon>
        <taxon>Burkholderiales</taxon>
        <taxon>Alcaligenaceae</taxon>
        <taxon>Pelistega</taxon>
    </lineage>
</organism>
<evidence type="ECO:0000256" key="1">
    <source>
        <dbReference type="SAM" id="MobiDB-lite"/>
    </source>
</evidence>
<keyword evidence="2" id="KW-1133">Transmembrane helix</keyword>
<name>A0A7Y4P591_9BURK</name>
<evidence type="ECO:0000256" key="2">
    <source>
        <dbReference type="SAM" id="Phobius"/>
    </source>
</evidence>
<dbReference type="InterPro" id="IPR007730">
    <property type="entry name" value="SPOR-like_dom"/>
</dbReference>
<sequence length="214" mass="22547">MARKTSSQQNAPSPLGYIIFGIVIGLGIAAAGAYYFRTRLSTPPTVATEPTKPVTPLATPTAPVTPTPATPAPAAATPVSPTAPVAAVVTPAPVVQATPPQPNTPVVSQQAKPKQNKTEPDRIGALIHDINKSEASKNYIPTYLQVGAFKNSEEANAKRAQLLLQGFTNITIVKSKVDNADFFRVRLGPFASDKALKEAQEQLKANSINSTPTR</sequence>
<feature type="compositionally biased region" description="Low complexity" evidence="1">
    <location>
        <begin position="50"/>
        <end position="62"/>
    </location>
</feature>
<feature type="region of interest" description="Disordered" evidence="1">
    <location>
        <begin position="97"/>
        <end position="120"/>
    </location>
</feature>
<dbReference type="PROSITE" id="PS51724">
    <property type="entry name" value="SPOR"/>
    <property type="match status" value="1"/>
</dbReference>
<keyword evidence="2" id="KW-0812">Transmembrane</keyword>
<dbReference type="GO" id="GO:0032153">
    <property type="term" value="C:cell division site"/>
    <property type="evidence" value="ECO:0007669"/>
    <property type="project" value="TreeGrafter"/>
</dbReference>
<evidence type="ECO:0000313" key="4">
    <source>
        <dbReference type="EMBL" id="NOL48614.1"/>
    </source>
</evidence>
<keyword evidence="5" id="KW-1185">Reference proteome</keyword>